<dbReference type="InterPro" id="IPR039425">
    <property type="entry name" value="RNA_pol_sigma-70-like"/>
</dbReference>
<evidence type="ECO:0000256" key="1">
    <source>
        <dbReference type="ARBA" id="ARBA00010641"/>
    </source>
</evidence>
<evidence type="ECO:0000256" key="3">
    <source>
        <dbReference type="ARBA" id="ARBA00023082"/>
    </source>
</evidence>
<accession>A0ABS1R427</accession>
<dbReference type="CDD" id="cd06171">
    <property type="entry name" value="Sigma70_r4"/>
    <property type="match status" value="1"/>
</dbReference>
<dbReference type="PANTHER" id="PTHR43133">
    <property type="entry name" value="RNA POLYMERASE ECF-TYPE SIGMA FACTO"/>
    <property type="match status" value="1"/>
</dbReference>
<name>A0ABS1R427_9SPHI</name>
<protein>
    <recommendedName>
        <fullName evidence="6">RNA polymerase sigma factor</fullName>
    </recommendedName>
</protein>
<organism evidence="9 10">
    <name type="scientific">Sphingobacterium faecale</name>
    <dbReference type="NCBI Taxonomy" id="2803775"/>
    <lineage>
        <taxon>Bacteria</taxon>
        <taxon>Pseudomonadati</taxon>
        <taxon>Bacteroidota</taxon>
        <taxon>Sphingobacteriia</taxon>
        <taxon>Sphingobacteriales</taxon>
        <taxon>Sphingobacteriaceae</taxon>
        <taxon>Sphingobacterium</taxon>
    </lineage>
</organism>
<reference evidence="9 10" key="1">
    <citation type="submission" date="2021-01" db="EMBL/GenBank/DDBJ databases">
        <title>C459-1 draft genome sequence.</title>
        <authorList>
            <person name="Zhang X.-F."/>
        </authorList>
    </citation>
    <scope>NUCLEOTIDE SEQUENCE [LARGE SCALE GENOMIC DNA]</scope>
    <source>
        <strain evidence="10">C459-1</strain>
    </source>
</reference>
<evidence type="ECO:0000256" key="6">
    <source>
        <dbReference type="RuleBase" id="RU000716"/>
    </source>
</evidence>
<dbReference type="InterPro" id="IPR014284">
    <property type="entry name" value="RNA_pol_sigma-70_dom"/>
</dbReference>
<dbReference type="PANTHER" id="PTHR43133:SF46">
    <property type="entry name" value="RNA POLYMERASE SIGMA-70 FACTOR ECF SUBFAMILY"/>
    <property type="match status" value="1"/>
</dbReference>
<dbReference type="InterPro" id="IPR013324">
    <property type="entry name" value="RNA_pol_sigma_r3/r4-like"/>
</dbReference>
<keyword evidence="3 6" id="KW-0731">Sigma factor</keyword>
<feature type="domain" description="RNA polymerase sigma factor 70 region 4 type 2" evidence="8">
    <location>
        <begin position="123"/>
        <end position="171"/>
    </location>
</feature>
<dbReference type="SUPFAM" id="SSF88659">
    <property type="entry name" value="Sigma3 and sigma4 domains of RNA polymerase sigma factors"/>
    <property type="match status" value="1"/>
</dbReference>
<sequence>MNNKYTDEKELLIGLKSSDEHSFDMLYKMYSKRLFHSILLLVKSEQLTLDIIQDVFMKVWQRRHYIDTEKSFKSYLYVISNNFVKDYFRKVSKDQKMKDYYLNQGIDSFEGIEPSLAFKETNQLLEKALDTLSENERAVFVLCRLEGKSYSEAAEVLGLSSSTVGNNLVRATSKVKVYLSGSVMFWALIISSL</sequence>
<comment type="similarity">
    <text evidence="1 6">Belongs to the sigma-70 factor family. ECF subfamily.</text>
</comment>
<evidence type="ECO:0000313" key="10">
    <source>
        <dbReference type="Proteomes" id="UP000625283"/>
    </source>
</evidence>
<dbReference type="Gene3D" id="1.10.1740.10">
    <property type="match status" value="1"/>
</dbReference>
<proteinExistence type="inferred from homology"/>
<evidence type="ECO:0000256" key="2">
    <source>
        <dbReference type="ARBA" id="ARBA00023015"/>
    </source>
</evidence>
<dbReference type="InterPro" id="IPR007627">
    <property type="entry name" value="RNA_pol_sigma70_r2"/>
</dbReference>
<comment type="caution">
    <text evidence="9">The sequence shown here is derived from an EMBL/GenBank/DDBJ whole genome shotgun (WGS) entry which is preliminary data.</text>
</comment>
<feature type="domain" description="RNA polymerase sigma-70 region 2" evidence="7">
    <location>
        <begin position="26"/>
        <end position="91"/>
    </location>
</feature>
<evidence type="ECO:0000259" key="8">
    <source>
        <dbReference type="Pfam" id="PF08281"/>
    </source>
</evidence>
<dbReference type="RefSeq" id="WP_202103215.1">
    <property type="nucleotide sequence ID" value="NZ_JAERTY010000006.1"/>
</dbReference>
<keyword evidence="2 6" id="KW-0805">Transcription regulation</keyword>
<dbReference type="Pfam" id="PF04542">
    <property type="entry name" value="Sigma70_r2"/>
    <property type="match status" value="1"/>
</dbReference>
<evidence type="ECO:0000256" key="4">
    <source>
        <dbReference type="ARBA" id="ARBA00023125"/>
    </source>
</evidence>
<dbReference type="InterPro" id="IPR000838">
    <property type="entry name" value="RNA_pol_sigma70_ECF_CS"/>
</dbReference>
<dbReference type="Gene3D" id="1.10.10.10">
    <property type="entry name" value="Winged helix-like DNA-binding domain superfamily/Winged helix DNA-binding domain"/>
    <property type="match status" value="1"/>
</dbReference>
<keyword evidence="10" id="KW-1185">Reference proteome</keyword>
<dbReference type="Pfam" id="PF08281">
    <property type="entry name" value="Sigma70_r4_2"/>
    <property type="match status" value="1"/>
</dbReference>
<evidence type="ECO:0000259" key="7">
    <source>
        <dbReference type="Pfam" id="PF04542"/>
    </source>
</evidence>
<dbReference type="Proteomes" id="UP000625283">
    <property type="component" value="Unassembled WGS sequence"/>
</dbReference>
<dbReference type="SUPFAM" id="SSF88946">
    <property type="entry name" value="Sigma2 domain of RNA polymerase sigma factors"/>
    <property type="match status" value="1"/>
</dbReference>
<keyword evidence="4 6" id="KW-0238">DNA-binding</keyword>
<dbReference type="InterPro" id="IPR013325">
    <property type="entry name" value="RNA_pol_sigma_r2"/>
</dbReference>
<dbReference type="EMBL" id="JAERTY010000006">
    <property type="protein sequence ID" value="MBL1409457.1"/>
    <property type="molecule type" value="Genomic_DNA"/>
</dbReference>
<dbReference type="NCBIfam" id="TIGR02937">
    <property type="entry name" value="sigma70-ECF"/>
    <property type="match status" value="1"/>
</dbReference>
<dbReference type="InterPro" id="IPR036388">
    <property type="entry name" value="WH-like_DNA-bd_sf"/>
</dbReference>
<dbReference type="InterPro" id="IPR013249">
    <property type="entry name" value="RNA_pol_sigma70_r4_t2"/>
</dbReference>
<evidence type="ECO:0000256" key="5">
    <source>
        <dbReference type="ARBA" id="ARBA00023163"/>
    </source>
</evidence>
<gene>
    <name evidence="9" type="ORF">JKG61_11905</name>
</gene>
<evidence type="ECO:0000313" key="9">
    <source>
        <dbReference type="EMBL" id="MBL1409457.1"/>
    </source>
</evidence>
<keyword evidence="5 6" id="KW-0804">Transcription</keyword>
<dbReference type="PROSITE" id="PS01063">
    <property type="entry name" value="SIGMA70_ECF"/>
    <property type="match status" value="1"/>
</dbReference>